<dbReference type="InterPro" id="IPR005502">
    <property type="entry name" value="Ribosyl_crysJ1"/>
</dbReference>
<gene>
    <name evidence="1" type="ORF">E1161_16840</name>
</gene>
<dbReference type="AlphaFoldDB" id="A0A4R4ULK3"/>
<organism evidence="1 2">
    <name type="scientific">Saccharopolyspora aridisoli</name>
    <dbReference type="NCBI Taxonomy" id="2530385"/>
    <lineage>
        <taxon>Bacteria</taxon>
        <taxon>Bacillati</taxon>
        <taxon>Actinomycetota</taxon>
        <taxon>Actinomycetes</taxon>
        <taxon>Pseudonocardiales</taxon>
        <taxon>Pseudonocardiaceae</taxon>
        <taxon>Saccharopolyspora</taxon>
    </lineage>
</organism>
<dbReference type="EMBL" id="SMKV01000020">
    <property type="protein sequence ID" value="TDC91106.1"/>
    <property type="molecule type" value="Genomic_DNA"/>
</dbReference>
<keyword evidence="2" id="KW-1185">Reference proteome</keyword>
<dbReference type="SUPFAM" id="SSF101478">
    <property type="entry name" value="ADP-ribosylglycohydrolase"/>
    <property type="match status" value="1"/>
</dbReference>
<dbReference type="InterPro" id="IPR036705">
    <property type="entry name" value="Ribosyl_crysJ1_sf"/>
</dbReference>
<evidence type="ECO:0000313" key="1">
    <source>
        <dbReference type="EMBL" id="TDC91106.1"/>
    </source>
</evidence>
<dbReference type="RefSeq" id="WP_132624346.1">
    <property type="nucleotide sequence ID" value="NZ_SMKV01000020.1"/>
</dbReference>
<dbReference type="Gene3D" id="1.10.4080.10">
    <property type="entry name" value="ADP-ribosylation/Crystallin J1"/>
    <property type="match status" value="1"/>
</dbReference>
<reference evidence="1 2" key="1">
    <citation type="submission" date="2019-03" db="EMBL/GenBank/DDBJ databases">
        <title>Draft genome sequences of novel Actinobacteria.</title>
        <authorList>
            <person name="Sahin N."/>
            <person name="Ay H."/>
            <person name="Saygin H."/>
        </authorList>
    </citation>
    <scope>NUCLEOTIDE SEQUENCE [LARGE SCALE GENOMIC DNA]</scope>
    <source>
        <strain evidence="1 2">16K404</strain>
    </source>
</reference>
<name>A0A4R4ULK3_9PSEU</name>
<accession>A0A4R4ULK3</accession>
<protein>
    <recommendedName>
        <fullName evidence="3">ADP-ribosylglycohydrolase family protein</fullName>
    </recommendedName>
</protein>
<comment type="caution">
    <text evidence="1">The sequence shown here is derived from an EMBL/GenBank/DDBJ whole genome shotgun (WGS) entry which is preliminary data.</text>
</comment>
<dbReference type="Pfam" id="PF03747">
    <property type="entry name" value="ADP_ribosyl_GH"/>
    <property type="match status" value="1"/>
</dbReference>
<sequence>MQSAQALALILANTIMTGQYSRGLGQIASEYTKFGHEEILRPMRSASRLAGHHVTPETMSSLGDGKTPASALAIASCALQSSEGRFDEALRVAVSHPGNRVVTGALAGAIIGADFEGIDTIPPDWIRSFARVLDDFVVVPRPEAGGNSREENFGLCS</sequence>
<proteinExistence type="predicted"/>
<evidence type="ECO:0000313" key="2">
    <source>
        <dbReference type="Proteomes" id="UP000294744"/>
    </source>
</evidence>
<evidence type="ECO:0008006" key="3">
    <source>
        <dbReference type="Google" id="ProtNLM"/>
    </source>
</evidence>
<dbReference type="Proteomes" id="UP000294744">
    <property type="component" value="Unassembled WGS sequence"/>
</dbReference>